<dbReference type="AlphaFoldDB" id="A0A2Z3I1C1"/>
<dbReference type="Proteomes" id="UP000247763">
    <property type="component" value="Chromosome"/>
</dbReference>
<dbReference type="EMBL" id="CP029479">
    <property type="protein sequence ID" value="AWM78759.1"/>
    <property type="molecule type" value="Genomic_DNA"/>
</dbReference>
<protein>
    <submittedName>
        <fullName evidence="1">TIGR02594 family protein</fullName>
    </submittedName>
</protein>
<dbReference type="InterPro" id="IPR013423">
    <property type="entry name" value="CHP02594"/>
</dbReference>
<organism evidence="1 2">
    <name type="scientific">Phenylobacterium parvum</name>
    <dbReference type="NCBI Taxonomy" id="2201350"/>
    <lineage>
        <taxon>Bacteria</taxon>
        <taxon>Pseudomonadati</taxon>
        <taxon>Pseudomonadota</taxon>
        <taxon>Alphaproteobacteria</taxon>
        <taxon>Caulobacterales</taxon>
        <taxon>Caulobacteraceae</taxon>
        <taxon>Phenylobacterium</taxon>
    </lineage>
</organism>
<dbReference type="Gene3D" id="3.90.1720.10">
    <property type="entry name" value="endopeptidase domain like (from Nostoc punctiforme)"/>
    <property type="match status" value="1"/>
</dbReference>
<keyword evidence="2" id="KW-1185">Reference proteome</keyword>
<dbReference type="SUPFAM" id="SSF54001">
    <property type="entry name" value="Cysteine proteinases"/>
    <property type="match status" value="1"/>
</dbReference>
<dbReference type="NCBIfam" id="TIGR02594">
    <property type="entry name" value="TIGR02594 family protein"/>
    <property type="match status" value="1"/>
</dbReference>
<dbReference type="KEGG" id="phb:HYN04_06680"/>
<reference evidence="2" key="1">
    <citation type="submission" date="2018-05" db="EMBL/GenBank/DDBJ databases">
        <title>Genome sequencing of Phenylobacterium sp. HYN0004.</title>
        <authorList>
            <person name="Yi H."/>
            <person name="Baek C."/>
        </authorList>
    </citation>
    <scope>NUCLEOTIDE SEQUENCE [LARGE SCALE GENOMIC DNA]</scope>
    <source>
        <strain evidence="2">HYN0004</strain>
    </source>
</reference>
<evidence type="ECO:0000313" key="1">
    <source>
        <dbReference type="EMBL" id="AWM78759.1"/>
    </source>
</evidence>
<dbReference type="OrthoDB" id="5395100at2"/>
<evidence type="ECO:0000313" key="2">
    <source>
        <dbReference type="Proteomes" id="UP000247763"/>
    </source>
</evidence>
<gene>
    <name evidence="1" type="ORF">HYN04_06680</name>
</gene>
<proteinExistence type="predicted"/>
<dbReference type="InterPro" id="IPR038765">
    <property type="entry name" value="Papain-like_cys_pep_sf"/>
</dbReference>
<sequence>MISAALADFGLRETAGPGNTPQILQWAQETGLADAYRADSIPWCGLFMAHVAQVAGRNVPPSPLWALSWARFGIEGGQPELGDVLVFVRQGGGHVGLYIGEDSRCYHVLGGNQGDRVCITRIAKERLYAVRQPPYVNKPRSAATYLLAATGEVSSNEA</sequence>
<accession>A0A2Z3I1C1</accession>
<name>A0A2Z3I1C1_9CAUL</name>